<name>A0A383RIM5_PAEAL</name>
<dbReference type="InterPro" id="IPR036388">
    <property type="entry name" value="WH-like_DNA-bd_sf"/>
</dbReference>
<dbReference type="AlphaFoldDB" id="A0A383RIM5"/>
<dbReference type="Pfam" id="PF13280">
    <property type="entry name" value="WYL"/>
    <property type="match status" value="1"/>
</dbReference>
<accession>A0A383RIM5</accession>
<dbReference type="SUPFAM" id="SSF46785">
    <property type="entry name" value="Winged helix' DNA-binding domain"/>
    <property type="match status" value="1"/>
</dbReference>
<dbReference type="Proteomes" id="UP000304148">
    <property type="component" value="Chromosome"/>
</dbReference>
<dbReference type="InterPro" id="IPR036390">
    <property type="entry name" value="WH_DNA-bd_sf"/>
</dbReference>
<evidence type="ECO:0000259" key="1">
    <source>
        <dbReference type="Pfam" id="PF08279"/>
    </source>
</evidence>
<dbReference type="PANTHER" id="PTHR34580">
    <property type="match status" value="1"/>
</dbReference>
<feature type="domain" description="Helix-turn-helix type 11" evidence="1">
    <location>
        <begin position="8"/>
        <end position="60"/>
    </location>
</feature>
<feature type="domain" description="WYL" evidence="2">
    <location>
        <begin position="139"/>
        <end position="206"/>
    </location>
</feature>
<dbReference type="Pfam" id="PF08279">
    <property type="entry name" value="HTH_11"/>
    <property type="match status" value="1"/>
</dbReference>
<dbReference type="PROSITE" id="PS52050">
    <property type="entry name" value="WYL"/>
    <property type="match status" value="1"/>
</dbReference>
<dbReference type="EMBL" id="LS992241">
    <property type="protein sequence ID" value="SYX86868.1"/>
    <property type="molecule type" value="Genomic_DNA"/>
</dbReference>
<dbReference type="PANTHER" id="PTHR34580:SF3">
    <property type="entry name" value="PROTEIN PAFB"/>
    <property type="match status" value="1"/>
</dbReference>
<dbReference type="InterPro" id="IPR013196">
    <property type="entry name" value="HTH_11"/>
</dbReference>
<dbReference type="RefSeq" id="WP_138188672.1">
    <property type="nucleotide sequence ID" value="NZ_LS992241.1"/>
</dbReference>
<sequence length="321" mass="37087">MPKNDNMLAILWLLNSGAKMTAKQISEKLEINIRTVYRYIDALCASGVPIVSDSGHYGGYSLLNHFIRAPLLFDMEEKKALLHAAIFAKEAGYPLSEVLDNATSKLKKYSNQEQERTLNRQLAGFEVINRGGAPSIQPILLELEQAVEQECSLEIDYRTVREEQPKHRVIDPYGTVNWNNKWYTVAFCHLRNEIRIFRAERVVQIERTSIRFKRPEEFSAREFVKQNLLPDLVGKDRLLSVIIEGRAEALDDLCLHWFLGHYLQERTANQAIFVLEEESMDTYVPHLLLSYGKSIQVIEPQQLKDKLIAVASELMEYYQRK</sequence>
<evidence type="ECO:0000313" key="3">
    <source>
        <dbReference type="EMBL" id="SYX86868.1"/>
    </source>
</evidence>
<dbReference type="InterPro" id="IPR026881">
    <property type="entry name" value="WYL_dom"/>
</dbReference>
<dbReference type="InterPro" id="IPR051534">
    <property type="entry name" value="CBASS_pafABC_assoc_protein"/>
</dbReference>
<evidence type="ECO:0000259" key="2">
    <source>
        <dbReference type="Pfam" id="PF13280"/>
    </source>
</evidence>
<organism evidence="3 4">
    <name type="scientific">Paenibacillus alvei</name>
    <name type="common">Bacillus alvei</name>
    <dbReference type="NCBI Taxonomy" id="44250"/>
    <lineage>
        <taxon>Bacteria</taxon>
        <taxon>Bacillati</taxon>
        <taxon>Bacillota</taxon>
        <taxon>Bacilli</taxon>
        <taxon>Bacillales</taxon>
        <taxon>Paenibacillaceae</taxon>
        <taxon>Paenibacillus</taxon>
    </lineage>
</organism>
<proteinExistence type="predicted"/>
<gene>
    <name evidence="3" type="ORF">PBLR_15294</name>
</gene>
<dbReference type="Gene3D" id="1.10.10.10">
    <property type="entry name" value="Winged helix-like DNA-binding domain superfamily/Winged helix DNA-binding domain"/>
    <property type="match status" value="1"/>
</dbReference>
<evidence type="ECO:0000313" key="4">
    <source>
        <dbReference type="Proteomes" id="UP000304148"/>
    </source>
</evidence>
<reference evidence="4" key="1">
    <citation type="submission" date="2018-08" db="EMBL/GenBank/DDBJ databases">
        <authorList>
            <person name="Chevrot R."/>
        </authorList>
    </citation>
    <scope>NUCLEOTIDE SEQUENCE [LARGE SCALE GENOMIC DNA]</scope>
</reference>
<protein>
    <submittedName>
        <fullName evidence="3">DeoR family transcriptional regulator</fullName>
    </submittedName>
</protein>